<dbReference type="SUPFAM" id="SSF53474">
    <property type="entry name" value="alpha/beta-Hydrolases"/>
    <property type="match status" value="1"/>
</dbReference>
<dbReference type="Pfam" id="PF02089">
    <property type="entry name" value="Palm_thioest"/>
    <property type="match status" value="1"/>
</dbReference>
<reference evidence="1 2" key="1">
    <citation type="submission" date="2024-01" db="EMBL/GenBank/DDBJ databases">
        <title>A draft genome for a cacao thread blight-causing isolate of Paramarasmius palmivorus.</title>
        <authorList>
            <person name="Baruah I.K."/>
            <person name="Bukari Y."/>
            <person name="Amoako-Attah I."/>
            <person name="Meinhardt L.W."/>
            <person name="Bailey B.A."/>
            <person name="Cohen S.P."/>
        </authorList>
    </citation>
    <scope>NUCLEOTIDE SEQUENCE [LARGE SCALE GENOMIC DNA]</scope>
    <source>
        <strain evidence="1 2">GH-12</strain>
    </source>
</reference>
<evidence type="ECO:0008006" key="3">
    <source>
        <dbReference type="Google" id="ProtNLM"/>
    </source>
</evidence>
<gene>
    <name evidence="1" type="ORF">VNI00_008787</name>
</gene>
<accession>A0AAW0CY06</accession>
<dbReference type="AlphaFoldDB" id="A0AAW0CY06"/>
<dbReference type="EMBL" id="JAYKXP010000030">
    <property type="protein sequence ID" value="KAK7043049.1"/>
    <property type="molecule type" value="Genomic_DNA"/>
</dbReference>
<dbReference type="Gene3D" id="3.40.50.1820">
    <property type="entry name" value="alpha/beta hydrolase"/>
    <property type="match status" value="1"/>
</dbReference>
<organism evidence="1 2">
    <name type="scientific">Paramarasmius palmivorus</name>
    <dbReference type="NCBI Taxonomy" id="297713"/>
    <lineage>
        <taxon>Eukaryota</taxon>
        <taxon>Fungi</taxon>
        <taxon>Dikarya</taxon>
        <taxon>Basidiomycota</taxon>
        <taxon>Agaricomycotina</taxon>
        <taxon>Agaricomycetes</taxon>
        <taxon>Agaricomycetidae</taxon>
        <taxon>Agaricales</taxon>
        <taxon>Marasmiineae</taxon>
        <taxon>Marasmiaceae</taxon>
        <taxon>Paramarasmius</taxon>
    </lineage>
</organism>
<evidence type="ECO:0000313" key="1">
    <source>
        <dbReference type="EMBL" id="KAK7043049.1"/>
    </source>
</evidence>
<keyword evidence="2" id="KW-1185">Reference proteome</keyword>
<proteinExistence type="predicted"/>
<comment type="caution">
    <text evidence="1">The sequence shown here is derived from an EMBL/GenBank/DDBJ whole genome shotgun (WGS) entry which is preliminary data.</text>
</comment>
<sequence length="313" mass="33641">MASPVPQLPVVLIHGLLDIPELTGNFREIERVLCAMVGPDSYLRVQIPPVGSIEERSHSAMSQIAAKFSGLEVHLIGHSMGGINARDIATKLDHYKPGFLVKTVTTMGTPHRGCKAIDLAPGHHGKEAFMKAVRTIIGTDLGAVGNLTARFMTRFNAETPDNPHVRYFSWAGQTIIATPLFILAHPVTAIFGPTDGVVNVESTMWGTHLGNVLGMDHLAVLSCYTIEATLPHLAAAERNQVAPVLPVDNNLALSLMRRMDGNGRAIANTATAPLKLLGTFLSPPSSRSQRSDGTLWGEARVTTTTTSTSVRYL</sequence>
<protein>
    <recommendedName>
        <fullName evidence="3">GPI inositol-deacylase</fullName>
    </recommendedName>
</protein>
<evidence type="ECO:0000313" key="2">
    <source>
        <dbReference type="Proteomes" id="UP001383192"/>
    </source>
</evidence>
<name>A0AAW0CY06_9AGAR</name>
<dbReference type="Proteomes" id="UP001383192">
    <property type="component" value="Unassembled WGS sequence"/>
</dbReference>
<dbReference type="InterPro" id="IPR029058">
    <property type="entry name" value="AB_hydrolase_fold"/>
</dbReference>